<evidence type="ECO:0000313" key="1">
    <source>
        <dbReference type="EMBL" id="NGP19312.1"/>
    </source>
</evidence>
<dbReference type="Proteomes" id="UP000474802">
    <property type="component" value="Unassembled WGS sequence"/>
</dbReference>
<proteinExistence type="predicted"/>
<dbReference type="EMBL" id="JAALFG010000005">
    <property type="protein sequence ID" value="NGP19312.1"/>
    <property type="molecule type" value="Genomic_DNA"/>
</dbReference>
<keyword evidence="2" id="KW-1185">Reference proteome</keyword>
<comment type="caution">
    <text evidence="1">The sequence shown here is derived from an EMBL/GenBank/DDBJ whole genome shotgun (WGS) entry which is preliminary data.</text>
</comment>
<reference evidence="1 2" key="2">
    <citation type="submission" date="2020-03" db="EMBL/GenBank/DDBJ databases">
        <title>Devosia chinhatensis sp. nov., isolated from a hexachlorocyclohexane (HCH) dump site in India.</title>
        <authorList>
            <person name="Kumar M."/>
            <person name="Lal R."/>
        </authorList>
    </citation>
    <scope>NUCLEOTIDE SEQUENCE [LARGE SCALE GENOMIC DNA]</scope>
    <source>
        <strain evidence="1 2">H239</strain>
    </source>
</reference>
<sequence length="117" mass="13151">MILDGFNNPGYSGAPIFIQYQGQVVPFGVVSAYRHEVVGHSSVYKLIDGEEQALPDTYVKPNSGMIYAHYWDRVTRLLPKLNTRNPTVAEEDMQTTIAEAEAIGWTIRSYQDITAKK</sequence>
<protein>
    <submittedName>
        <fullName evidence="1">Uncharacterized protein</fullName>
    </submittedName>
</protein>
<reference evidence="1 2" key="1">
    <citation type="submission" date="2020-02" db="EMBL/GenBank/DDBJ databases">
        <authorList>
            <person name="Khan S.A."/>
            <person name="Jeon C.O."/>
            <person name="Chun B.H."/>
        </authorList>
    </citation>
    <scope>NUCLEOTIDE SEQUENCE [LARGE SCALE GENOMIC DNA]</scope>
    <source>
        <strain evidence="1 2">H239</strain>
    </source>
</reference>
<name>A0A6M1SV90_9HYPH</name>
<accession>A0A6M1SV90</accession>
<dbReference type="AlphaFoldDB" id="A0A6M1SV90"/>
<dbReference type="RefSeq" id="WP_164535559.1">
    <property type="nucleotide sequence ID" value="NZ_JAALFG010000005.1"/>
</dbReference>
<organism evidence="1 2">
    <name type="scientific">Devosia aurantiaca</name>
    <dbReference type="NCBI Taxonomy" id="2714858"/>
    <lineage>
        <taxon>Bacteria</taxon>
        <taxon>Pseudomonadati</taxon>
        <taxon>Pseudomonadota</taxon>
        <taxon>Alphaproteobacteria</taxon>
        <taxon>Hyphomicrobiales</taxon>
        <taxon>Devosiaceae</taxon>
        <taxon>Devosia</taxon>
    </lineage>
</organism>
<evidence type="ECO:0000313" key="2">
    <source>
        <dbReference type="Proteomes" id="UP000474802"/>
    </source>
</evidence>
<gene>
    <name evidence="1" type="ORF">G5575_18200</name>
</gene>